<feature type="non-terminal residue" evidence="1">
    <location>
        <position position="1"/>
    </location>
</feature>
<evidence type="ECO:0000313" key="2">
    <source>
        <dbReference type="Proteomes" id="UP000790709"/>
    </source>
</evidence>
<keyword evidence="2" id="KW-1185">Reference proteome</keyword>
<comment type="caution">
    <text evidence="1">The sequence shown here is derived from an EMBL/GenBank/DDBJ whole genome shotgun (WGS) entry which is preliminary data.</text>
</comment>
<dbReference type="Proteomes" id="UP000790709">
    <property type="component" value="Unassembled WGS sequence"/>
</dbReference>
<proteinExistence type="predicted"/>
<gene>
    <name evidence="1" type="ORF">BV22DRAFT_1022428</name>
</gene>
<protein>
    <submittedName>
        <fullName evidence="1">Uncharacterized protein</fullName>
    </submittedName>
</protein>
<dbReference type="EMBL" id="MU266634">
    <property type="protein sequence ID" value="KAH7919749.1"/>
    <property type="molecule type" value="Genomic_DNA"/>
</dbReference>
<reference evidence="1" key="1">
    <citation type="journal article" date="2021" name="New Phytol.">
        <title>Evolutionary innovations through gain and loss of genes in the ectomycorrhizal Boletales.</title>
        <authorList>
            <person name="Wu G."/>
            <person name="Miyauchi S."/>
            <person name="Morin E."/>
            <person name="Kuo A."/>
            <person name="Drula E."/>
            <person name="Varga T."/>
            <person name="Kohler A."/>
            <person name="Feng B."/>
            <person name="Cao Y."/>
            <person name="Lipzen A."/>
            <person name="Daum C."/>
            <person name="Hundley H."/>
            <person name="Pangilinan J."/>
            <person name="Johnson J."/>
            <person name="Barry K."/>
            <person name="LaButti K."/>
            <person name="Ng V."/>
            <person name="Ahrendt S."/>
            <person name="Min B."/>
            <person name="Choi I.G."/>
            <person name="Park H."/>
            <person name="Plett J.M."/>
            <person name="Magnuson J."/>
            <person name="Spatafora J.W."/>
            <person name="Nagy L.G."/>
            <person name="Henrissat B."/>
            <person name="Grigoriev I.V."/>
            <person name="Yang Z.L."/>
            <person name="Xu J."/>
            <person name="Martin F.M."/>
        </authorList>
    </citation>
    <scope>NUCLEOTIDE SEQUENCE</scope>
    <source>
        <strain evidence="1">KUC20120723A-06</strain>
    </source>
</reference>
<organism evidence="1 2">
    <name type="scientific">Leucogyrophana mollusca</name>
    <dbReference type="NCBI Taxonomy" id="85980"/>
    <lineage>
        <taxon>Eukaryota</taxon>
        <taxon>Fungi</taxon>
        <taxon>Dikarya</taxon>
        <taxon>Basidiomycota</taxon>
        <taxon>Agaricomycotina</taxon>
        <taxon>Agaricomycetes</taxon>
        <taxon>Agaricomycetidae</taxon>
        <taxon>Boletales</taxon>
        <taxon>Boletales incertae sedis</taxon>
        <taxon>Leucogyrophana</taxon>
    </lineage>
</organism>
<name>A0ACB8B2V8_9AGAM</name>
<accession>A0ACB8B2V8</accession>
<evidence type="ECO:0000313" key="1">
    <source>
        <dbReference type="EMBL" id="KAH7919749.1"/>
    </source>
</evidence>
<sequence length="940" mass="106867">KTQNDFLREWLPVRDDYLAELLDRESCPEQTKCELCGKDDGPLRCTTCSGIHSWCSPCIVKAHARLPFHKIQSWNGEYFEDTSLFDQGFVWHLGHGGGVCPNGYQSEMGGWVDMGDEDDQGDPVVEMVSETPGETKLVLVHSTGIFTHCVAWCCCSHLKVKRDHQLLRAGLFPSSVVRPKTAFTFEVLDHFLIDALECKTSAMGFFEKLKRLTSNSFPHMVPDRYRELMRVSRMWRDLQNRKRFGYGHNVGSIPGPGGLSLFCPACPQPGVNLPGNWVDIYKSWLVMPRFVVDGNFSAQHMKMKRPEDDVSLTDGEGYMVAEGPYAVHMKASVESKEKSSCHNHRAVNAANCNRKNLRATGVGATACARHGCFVPGTVVDFQKGERQMNIDYSICNALKFRSEGITKALIIYDVSCQWIIHFLDRVAQSPYLSVPEKMAIFAAVGKFHLSAHKLQCFARFSLNFIEGAGQIDGEILETLWAPFNKISPTARSMSQAHRREVYDDHMRDSNWKKLVGIVKTLLKKYSRAIKGLDETKEPYLLLTSSLSPSDVAKWALDEKQAAEQRGDALDVYQLRFDRAPTMAEIRLTLTGTESENGGQTGSIAWLVSGINLENAQDSLRAELRKLPSDATTSQKVEVEEKRQRLLARLIKFHQTADTVTEGVDHGTAAEAPADDQIFTQHEGDVEFMVDGEEVEELDETEAAESMGIWMPSSMDLERAQELGLEKLQQDELQLRVGQANDSLEGLRMALGRKAVLYRKTLRSADSVFTGTRSKKLIEQVNAKMNKHIRSYQRARKAIRRLSRDETIIGKYREITVADLSVNQDVTEENRYGQGSDKMAWFWIMGQQNGDQSDAWMNEFYRVNWLKAKARYLRWEEELEIVRHEMDWVVRWFSHQEQEWKRWATQSQRSGQRAYAEKQVNLWGRFKEEAQKGFKGKMVGS</sequence>